<gene>
    <name evidence="1" type="ORF">FE840_001375</name>
</gene>
<evidence type="ECO:0008006" key="3">
    <source>
        <dbReference type="Google" id="ProtNLM"/>
    </source>
</evidence>
<organism evidence="1 2">
    <name type="scientific">Peteryoungia desertarenae</name>
    <dbReference type="NCBI Taxonomy" id="1813451"/>
    <lineage>
        <taxon>Bacteria</taxon>
        <taxon>Pseudomonadati</taxon>
        <taxon>Pseudomonadota</taxon>
        <taxon>Alphaproteobacteria</taxon>
        <taxon>Hyphomicrobiales</taxon>
        <taxon>Rhizobiaceae</taxon>
        <taxon>Peteryoungia</taxon>
    </lineage>
</organism>
<accession>A0ABX6QJ53</accession>
<dbReference type="RefSeq" id="WP_138288793.1">
    <property type="nucleotide sequence ID" value="NZ_CP058350.1"/>
</dbReference>
<protein>
    <recommendedName>
        <fullName evidence="3">J domain-containing protein</fullName>
    </recommendedName>
</protein>
<dbReference type="EMBL" id="CP058350">
    <property type="protein sequence ID" value="QLF68312.1"/>
    <property type="molecule type" value="Genomic_DNA"/>
</dbReference>
<dbReference type="Proteomes" id="UP000308530">
    <property type="component" value="Chromosome"/>
</dbReference>
<sequence>MLFGKSLFQSVVDRLEAEHEEEPSPEPTVPRRVGLKQAFVAESNHMHFSDVDLRQEAYLFLMPEAEPFEDKEPEPPAIPEWIDRLDTASIADDLAISTMDGREALQEKRRAFAKENHPDRVHPTYRNEATIRMMTANRLIDDALSRCPTAS</sequence>
<name>A0ABX6QJ53_9HYPH</name>
<evidence type="ECO:0000313" key="2">
    <source>
        <dbReference type="Proteomes" id="UP000308530"/>
    </source>
</evidence>
<proteinExistence type="predicted"/>
<keyword evidence="2" id="KW-1185">Reference proteome</keyword>
<evidence type="ECO:0000313" key="1">
    <source>
        <dbReference type="EMBL" id="QLF68312.1"/>
    </source>
</evidence>
<reference evidence="1 2" key="1">
    <citation type="submission" date="2020-06" db="EMBL/GenBank/DDBJ databases">
        <title>Genome sequence of Rhizobium sp strain ADMK78.</title>
        <authorList>
            <person name="Rahi P."/>
        </authorList>
    </citation>
    <scope>NUCLEOTIDE SEQUENCE [LARGE SCALE GENOMIC DNA]</scope>
    <source>
        <strain evidence="1 2">ADMK78</strain>
    </source>
</reference>